<sequence>MFALFQHLYHIYILKQPFLFLAKNGRYSYKCKCFSREHPPEAHCFSCGRKAGFIFSVYIEFFVQYKYTGFRKVGESRMLCTLKIKLMPTLEQFHALLETMKRFNQACNYISEIAFRSRTFSKTKIQRL</sequence>
<proteinExistence type="predicted"/>
<name>A0A226QKD4_9BACL</name>
<evidence type="ECO:0000313" key="1">
    <source>
        <dbReference type="EMBL" id="OXB92835.1"/>
    </source>
</evidence>
<dbReference type="AlphaFoldDB" id="A0A226QKD4"/>
<accession>A0A226QKD4</accession>
<gene>
    <name evidence="1" type="ORF">B9L23_16985</name>
</gene>
<keyword evidence="2" id="KW-1185">Reference proteome</keyword>
<protein>
    <submittedName>
        <fullName evidence="1">Uncharacterized protein</fullName>
    </submittedName>
</protein>
<evidence type="ECO:0000313" key="2">
    <source>
        <dbReference type="Proteomes" id="UP000198394"/>
    </source>
</evidence>
<organism evidence="1 2">
    <name type="scientific">Parageobacillus galactosidasius</name>
    <dbReference type="NCBI Taxonomy" id="883812"/>
    <lineage>
        <taxon>Bacteria</taxon>
        <taxon>Bacillati</taxon>
        <taxon>Bacillota</taxon>
        <taxon>Bacilli</taxon>
        <taxon>Bacillales</taxon>
        <taxon>Anoxybacillaceae</taxon>
        <taxon>Parageobacillus</taxon>
    </lineage>
</organism>
<dbReference type="Proteomes" id="UP000198394">
    <property type="component" value="Unassembled WGS sequence"/>
</dbReference>
<comment type="caution">
    <text evidence="1">The sequence shown here is derived from an EMBL/GenBank/DDBJ whole genome shotgun (WGS) entry which is preliminary data.</text>
</comment>
<dbReference type="EMBL" id="NDYL01000002">
    <property type="protein sequence ID" value="OXB92835.1"/>
    <property type="molecule type" value="Genomic_DNA"/>
</dbReference>
<reference evidence="1 2" key="1">
    <citation type="submission" date="2017-04" db="EMBL/GenBank/DDBJ databases">
        <title>The genome sequence of Parageobacillus galactosidasius DSM 18751.</title>
        <authorList>
            <person name="Ramaloko W.T."/>
            <person name="Koen N."/>
            <person name="Polliack S."/>
            <person name="Aliyu H."/>
            <person name="Lebre P."/>
            <person name="Mohr T."/>
            <person name="Oswald F."/>
            <person name="Zwick M."/>
            <person name="Neumann A."/>
            <person name="Syldatk C."/>
            <person name="Cowan D."/>
            <person name="De Maayer P."/>
        </authorList>
    </citation>
    <scope>NUCLEOTIDE SEQUENCE [LARGE SCALE GENOMIC DNA]</scope>
    <source>
        <strain evidence="1 2">DSM 18751</strain>
    </source>
</reference>